<reference evidence="1" key="1">
    <citation type="submission" date="2019-11" db="EMBL/GenBank/DDBJ databases">
        <title>Leishmania tarentolae CDS.</title>
        <authorList>
            <person name="Goto Y."/>
            <person name="Yamagishi J."/>
        </authorList>
    </citation>
    <scope>NUCLEOTIDE SEQUENCE [LARGE SCALE GENOMIC DNA]</scope>
    <source>
        <strain evidence="1">Parrot Tar II</strain>
    </source>
</reference>
<dbReference type="EMBL" id="BLBS01000056">
    <property type="protein sequence ID" value="GET92887.1"/>
    <property type="molecule type" value="Genomic_DNA"/>
</dbReference>
<comment type="caution">
    <text evidence="1">The sequence shown here is derived from an EMBL/GenBank/DDBJ whole genome shotgun (WGS) entry which is preliminary data.</text>
</comment>
<evidence type="ECO:0000313" key="2">
    <source>
        <dbReference type="Proteomes" id="UP000419144"/>
    </source>
</evidence>
<gene>
    <name evidence="1" type="ORF">LtaPh_3537151</name>
</gene>
<protein>
    <submittedName>
        <fullName evidence="1">Uncharacterized protein</fullName>
    </submittedName>
</protein>
<dbReference type="VEuPathDB" id="TriTrypDB:LtaPh_3537151"/>
<keyword evidence="2" id="KW-1185">Reference proteome</keyword>
<name>A0A640KZB7_LEITA</name>
<organism evidence="1 2">
    <name type="scientific">Leishmania tarentolae</name>
    <name type="common">Sauroleishmania tarentolae</name>
    <dbReference type="NCBI Taxonomy" id="5689"/>
    <lineage>
        <taxon>Eukaryota</taxon>
        <taxon>Discoba</taxon>
        <taxon>Euglenozoa</taxon>
        <taxon>Kinetoplastea</taxon>
        <taxon>Metakinetoplastina</taxon>
        <taxon>Trypanosomatida</taxon>
        <taxon>Trypanosomatidae</taxon>
        <taxon>Leishmaniinae</taxon>
        <taxon>Leishmania</taxon>
        <taxon>lizard Leishmania</taxon>
    </lineage>
</organism>
<accession>A0A640KZB7</accession>
<dbReference type="Proteomes" id="UP000419144">
    <property type="component" value="Unassembled WGS sequence"/>
</dbReference>
<proteinExistence type="predicted"/>
<sequence length="218" mass="24758">MHASICASSLHLRSFGAGSLFLSGLRALFLRQRKSRHHVMHNLIRYELVAVGAGHCTLLPVRRRELRAHEGAVGLPPHDRVRWVLLIPSAKSLRRCQIPVEGWHVVGNSKIQNAREELLVLCCVVLRQLHELVLQKLQAVRLVCPAYHPRLLKFVAVHGTPSHRLQVPHAAVEWNPAVHTMITVDDRHLIQFHEVAGHRHWTTLVTTISTERIQLVPQ</sequence>
<dbReference type="AlphaFoldDB" id="A0A640KZB7"/>
<evidence type="ECO:0000313" key="1">
    <source>
        <dbReference type="EMBL" id="GET92887.1"/>
    </source>
</evidence>